<name>A0A392VKU8_9FABA</name>
<protein>
    <submittedName>
        <fullName evidence="1">Uncharacterized protein</fullName>
    </submittedName>
</protein>
<evidence type="ECO:0000313" key="1">
    <source>
        <dbReference type="EMBL" id="MCI88966.1"/>
    </source>
</evidence>
<dbReference type="Proteomes" id="UP000265520">
    <property type="component" value="Unassembled WGS sequence"/>
</dbReference>
<dbReference type="AlphaFoldDB" id="A0A392VKU8"/>
<evidence type="ECO:0000313" key="2">
    <source>
        <dbReference type="Proteomes" id="UP000265520"/>
    </source>
</evidence>
<sequence>MLTEAQTVRSSLIEDDPFINSVIKGGDNLN</sequence>
<reference evidence="1 2" key="1">
    <citation type="journal article" date="2018" name="Front. Plant Sci.">
        <title>Red Clover (Trifolium pratense) and Zigzag Clover (T. medium) - A Picture of Genomic Similarities and Differences.</title>
        <authorList>
            <person name="Dluhosova J."/>
            <person name="Istvanek J."/>
            <person name="Nedelnik J."/>
            <person name="Repkova J."/>
        </authorList>
    </citation>
    <scope>NUCLEOTIDE SEQUENCE [LARGE SCALE GENOMIC DNA]</scope>
    <source>
        <strain evidence="2">cv. 10/8</strain>
        <tissue evidence="1">Leaf</tissue>
    </source>
</reference>
<comment type="caution">
    <text evidence="1">The sequence shown here is derived from an EMBL/GenBank/DDBJ whole genome shotgun (WGS) entry which is preliminary data.</text>
</comment>
<organism evidence="1 2">
    <name type="scientific">Trifolium medium</name>
    <dbReference type="NCBI Taxonomy" id="97028"/>
    <lineage>
        <taxon>Eukaryota</taxon>
        <taxon>Viridiplantae</taxon>
        <taxon>Streptophyta</taxon>
        <taxon>Embryophyta</taxon>
        <taxon>Tracheophyta</taxon>
        <taxon>Spermatophyta</taxon>
        <taxon>Magnoliopsida</taxon>
        <taxon>eudicotyledons</taxon>
        <taxon>Gunneridae</taxon>
        <taxon>Pentapetalae</taxon>
        <taxon>rosids</taxon>
        <taxon>fabids</taxon>
        <taxon>Fabales</taxon>
        <taxon>Fabaceae</taxon>
        <taxon>Papilionoideae</taxon>
        <taxon>50 kb inversion clade</taxon>
        <taxon>NPAAA clade</taxon>
        <taxon>Hologalegina</taxon>
        <taxon>IRL clade</taxon>
        <taxon>Trifolieae</taxon>
        <taxon>Trifolium</taxon>
    </lineage>
</organism>
<feature type="non-terminal residue" evidence="1">
    <location>
        <position position="30"/>
    </location>
</feature>
<dbReference type="EMBL" id="LXQA011206922">
    <property type="protein sequence ID" value="MCI88966.1"/>
    <property type="molecule type" value="Genomic_DNA"/>
</dbReference>
<keyword evidence="2" id="KW-1185">Reference proteome</keyword>
<accession>A0A392VKU8</accession>
<proteinExistence type="predicted"/>